<dbReference type="InterPro" id="IPR035965">
    <property type="entry name" value="PAS-like_dom_sf"/>
</dbReference>
<dbReference type="Proteomes" id="UP000539111">
    <property type="component" value="Unassembled WGS sequence"/>
</dbReference>
<feature type="domain" description="Histidine kinase" evidence="8">
    <location>
        <begin position="295"/>
        <end position="486"/>
    </location>
</feature>
<dbReference type="InterPro" id="IPR005467">
    <property type="entry name" value="His_kinase_dom"/>
</dbReference>
<comment type="caution">
    <text evidence="9">The sequence shown here is derived from an EMBL/GenBank/DDBJ whole genome shotgun (WGS) entry which is preliminary data.</text>
</comment>
<keyword evidence="5" id="KW-0547">Nucleotide-binding</keyword>
<keyword evidence="3" id="KW-0597">Phosphoprotein</keyword>
<dbReference type="Pfam" id="PF02518">
    <property type="entry name" value="HATPase_c"/>
    <property type="match status" value="1"/>
</dbReference>
<dbReference type="InterPro" id="IPR022066">
    <property type="entry name" value="PdtaS_GAF"/>
</dbReference>
<gene>
    <name evidence="9" type="ORF">BJY26_002281</name>
</gene>
<dbReference type="InterPro" id="IPR013656">
    <property type="entry name" value="PAS_4"/>
</dbReference>
<dbReference type="InterPro" id="IPR038424">
    <property type="entry name" value="H_kinase_PdtaS_GAF_sf"/>
</dbReference>
<keyword evidence="6 9" id="KW-0418">Kinase</keyword>
<evidence type="ECO:0000256" key="6">
    <source>
        <dbReference type="ARBA" id="ARBA00022777"/>
    </source>
</evidence>
<keyword evidence="10" id="KW-1185">Reference proteome</keyword>
<dbReference type="Gene3D" id="3.30.450.280">
    <property type="entry name" value="GAF domain"/>
    <property type="match status" value="1"/>
</dbReference>
<dbReference type="Pfam" id="PF07568">
    <property type="entry name" value="HisKA_2"/>
    <property type="match status" value="1"/>
</dbReference>
<dbReference type="PANTHER" id="PTHR41523:SF8">
    <property type="entry name" value="ETHYLENE RESPONSE SENSOR PROTEIN"/>
    <property type="match status" value="1"/>
</dbReference>
<keyword evidence="7" id="KW-0067">ATP-binding</keyword>
<dbReference type="AlphaFoldDB" id="A0A7Z0D344"/>
<dbReference type="Gene3D" id="3.30.450.20">
    <property type="entry name" value="PAS domain"/>
    <property type="match status" value="1"/>
</dbReference>
<evidence type="ECO:0000256" key="7">
    <source>
        <dbReference type="ARBA" id="ARBA00022840"/>
    </source>
</evidence>
<dbReference type="PANTHER" id="PTHR41523">
    <property type="entry name" value="TWO-COMPONENT SYSTEM SENSOR PROTEIN"/>
    <property type="match status" value="1"/>
</dbReference>
<dbReference type="SUPFAM" id="SSF55785">
    <property type="entry name" value="PYP-like sensor domain (PAS domain)"/>
    <property type="match status" value="1"/>
</dbReference>
<comment type="catalytic activity">
    <reaction evidence="1">
        <text>ATP + protein L-histidine = ADP + protein N-phospho-L-histidine.</text>
        <dbReference type="EC" id="2.7.13.3"/>
    </reaction>
</comment>
<dbReference type="SUPFAM" id="SSF55874">
    <property type="entry name" value="ATPase domain of HSP90 chaperone/DNA topoisomerase II/histidine kinase"/>
    <property type="match status" value="1"/>
</dbReference>
<dbReference type="SMART" id="SM00387">
    <property type="entry name" value="HATPase_c"/>
    <property type="match status" value="1"/>
</dbReference>
<evidence type="ECO:0000256" key="1">
    <source>
        <dbReference type="ARBA" id="ARBA00000085"/>
    </source>
</evidence>
<evidence type="ECO:0000313" key="9">
    <source>
        <dbReference type="EMBL" id="NYI67975.1"/>
    </source>
</evidence>
<evidence type="ECO:0000256" key="5">
    <source>
        <dbReference type="ARBA" id="ARBA00022741"/>
    </source>
</evidence>
<dbReference type="InterPro" id="IPR011495">
    <property type="entry name" value="Sig_transdc_His_kin_sub2_dim/P"/>
</dbReference>
<dbReference type="GO" id="GO:0005524">
    <property type="term" value="F:ATP binding"/>
    <property type="evidence" value="ECO:0007669"/>
    <property type="project" value="UniProtKB-KW"/>
</dbReference>
<dbReference type="PROSITE" id="PS50109">
    <property type="entry name" value="HIS_KIN"/>
    <property type="match status" value="1"/>
</dbReference>
<name>A0A7Z0D344_9MICO</name>
<dbReference type="Pfam" id="PF12282">
    <property type="entry name" value="GAF_PdtaS"/>
    <property type="match status" value="1"/>
</dbReference>
<evidence type="ECO:0000256" key="3">
    <source>
        <dbReference type="ARBA" id="ARBA00022553"/>
    </source>
</evidence>
<dbReference type="InterPro" id="IPR036890">
    <property type="entry name" value="HATPase_C_sf"/>
</dbReference>
<evidence type="ECO:0000256" key="2">
    <source>
        <dbReference type="ARBA" id="ARBA00012438"/>
    </source>
</evidence>
<dbReference type="GO" id="GO:0004673">
    <property type="term" value="F:protein histidine kinase activity"/>
    <property type="evidence" value="ECO:0007669"/>
    <property type="project" value="UniProtKB-EC"/>
</dbReference>
<dbReference type="Gene3D" id="3.30.565.10">
    <property type="entry name" value="Histidine kinase-like ATPase, C-terminal domain"/>
    <property type="match status" value="1"/>
</dbReference>
<proteinExistence type="predicted"/>
<accession>A0A7Z0D344</accession>
<evidence type="ECO:0000313" key="10">
    <source>
        <dbReference type="Proteomes" id="UP000539111"/>
    </source>
</evidence>
<reference evidence="9 10" key="1">
    <citation type="submission" date="2020-07" db="EMBL/GenBank/DDBJ databases">
        <title>Sequencing the genomes of 1000 actinobacteria strains.</title>
        <authorList>
            <person name="Klenk H.-P."/>
        </authorList>
    </citation>
    <scope>NUCLEOTIDE SEQUENCE [LARGE SCALE GENOMIC DNA]</scope>
    <source>
        <strain evidence="9 10">DSM 26341</strain>
    </source>
</reference>
<organism evidence="9 10">
    <name type="scientific">Spelaeicoccus albus</name>
    <dbReference type="NCBI Taxonomy" id="1280376"/>
    <lineage>
        <taxon>Bacteria</taxon>
        <taxon>Bacillati</taxon>
        <taxon>Actinomycetota</taxon>
        <taxon>Actinomycetes</taxon>
        <taxon>Micrococcales</taxon>
        <taxon>Brevibacteriaceae</taxon>
        <taxon>Spelaeicoccus</taxon>
    </lineage>
</organism>
<dbReference type="InterPro" id="IPR011102">
    <property type="entry name" value="Sig_transdc_His_kinase_HWE"/>
</dbReference>
<evidence type="ECO:0000256" key="4">
    <source>
        <dbReference type="ARBA" id="ARBA00022679"/>
    </source>
</evidence>
<sequence length="486" mass="52000">MSALSDILESSHVAGEDAEWLRLLVGDWQLLADLSFADLVLWIPRRGSGTDDFIAVAHCRPSTGVTVYYDDVVGSGVDGTLRQIVTQAFGSKTWVRALQPGWQASVPVREEAVPVVRGSRVVGVLTRHSNLAAARAPSRLELTYMECAGELLRMICHGEFPDVSAATGSKRGAPRVGDGLVLLDVDGVVSYTSPNALSLMHRLGHVGEVEGEVLAEVVSGLLEERRTVDESLPLVLTGRAPWRADVDARGVALSLRAIPLTSGGRRTGAIVLARDVSELRRRELQLMSKDATIREMHHRVKNNLQTVAALLRLQARRMTVPEAKGALEEAMRRVSTIAVVHDTLAKGIGHDVDFDEIIDKGLKVSAELAVPTSDVKVERIGSFGAINNADATSLALALTELVTNAIEHGLPDGRGTVQVIPERDGGKLTVTVSDDGVGLPGGQPPSQGLGTQIVRALISGELEGRIDWRAGERGGTDVVITMELRS</sequence>
<dbReference type="SMART" id="SM00911">
    <property type="entry name" value="HWE_HK"/>
    <property type="match status" value="1"/>
</dbReference>
<dbReference type="EC" id="2.7.13.3" evidence="2"/>
<dbReference type="EMBL" id="JACBZP010000001">
    <property type="protein sequence ID" value="NYI67975.1"/>
    <property type="molecule type" value="Genomic_DNA"/>
</dbReference>
<dbReference type="Pfam" id="PF08448">
    <property type="entry name" value="PAS_4"/>
    <property type="match status" value="1"/>
</dbReference>
<evidence type="ECO:0000259" key="8">
    <source>
        <dbReference type="PROSITE" id="PS50109"/>
    </source>
</evidence>
<dbReference type="RefSeq" id="WP_308191249.1">
    <property type="nucleotide sequence ID" value="NZ_JACBZP010000001.1"/>
</dbReference>
<dbReference type="InterPro" id="IPR003594">
    <property type="entry name" value="HATPase_dom"/>
</dbReference>
<protein>
    <recommendedName>
        <fullName evidence="2">histidine kinase</fullName>
        <ecNumber evidence="2">2.7.13.3</ecNumber>
    </recommendedName>
</protein>
<keyword evidence="4" id="KW-0808">Transferase</keyword>